<dbReference type="GO" id="GO:0005813">
    <property type="term" value="C:centrosome"/>
    <property type="evidence" value="ECO:0007669"/>
    <property type="project" value="UniProtKB-SubCell"/>
</dbReference>
<keyword evidence="11" id="KW-0970">Cilium biogenesis/degradation</keyword>
<keyword evidence="6" id="KW-0963">Cytoplasm</keyword>
<evidence type="ECO:0000256" key="15">
    <source>
        <dbReference type="ARBA" id="ARBA00023212"/>
    </source>
</evidence>
<protein>
    <recommendedName>
        <fullName evidence="20">X-linked retinitis pigmentosa GTPase regulator</fullName>
    </recommendedName>
</protein>
<keyword evidence="19" id="KW-0844">Vision</keyword>
<dbReference type="InterPro" id="IPR051625">
    <property type="entry name" value="Signaling_Regulatory_Domain"/>
</dbReference>
<keyword evidence="16" id="KW-0966">Cell projection</keyword>
<evidence type="ECO:0000256" key="18">
    <source>
        <dbReference type="ARBA" id="ARBA00023289"/>
    </source>
</evidence>
<dbReference type="GO" id="GO:0005794">
    <property type="term" value="C:Golgi apparatus"/>
    <property type="evidence" value="ECO:0007669"/>
    <property type="project" value="UniProtKB-SubCell"/>
</dbReference>
<feature type="compositionally biased region" description="Basic and acidic residues" evidence="22">
    <location>
        <begin position="537"/>
        <end position="556"/>
    </location>
</feature>
<evidence type="ECO:0000256" key="20">
    <source>
        <dbReference type="ARBA" id="ARBA00073293"/>
    </source>
</evidence>
<feature type="compositionally biased region" description="Low complexity" evidence="22">
    <location>
        <begin position="474"/>
        <end position="488"/>
    </location>
</feature>
<sequence length="792" mass="85676">MASDDDDVPETGAIFTFGKSKFAENISSKFWIRNDRICAVACGDEHTALITDNGRLYTFGSNDWGQLGLGHTKTAAKPSCVKSLKHEKAKLVACGRSHTLVATEDGKLYAFGNNGETQLGVTGMQTSPSPVLVESMTAQNIIALSAGTDHSAALTGDGKVYVWGGGSEGQLGLGEDITECTEPTLLDFDSKAISVSCGYYHTAVVTDDGNLYTFGETEYGKLGLNNSDLDSSDTPQKVTGIKEKVKFVACGGGHTTAIAESGAVYTFGNGASGQLGHGNSLLESPTPHRVERFRDADCKHASCGENFTAVITGKGHLYTFGDGRHGKLGLGDESFTNQFRPFKVARFNKFQVQWVACGGCHMMVIASPRQQNGEISSESSDEDPLMESISGQKSLNLSKHSAENKEEGEDSQSPLLASLTPRARRRQMDGGPLPPLNRTLPPIGSEAGKLPALSKTLPPMDGVDGKALKPLNRPLLAPLDKPLLAPLSEKGESKPAEKKKKDSDSGEESESEESSEESGENSDLNKTHVLKENPANKTKELSLVRTADLPKARKEESDSETDSDESEDDSDDNDQRHAPPKKKGDKKSSSEDKKTEKEDDAESGSGEDSEETDNDSPKNKKASAKKDKAKEEESEGDTTESDKEKESPKKDKDETDGPPPEKPGFFASLFGRKNKKQEKPKEEAKKAEKEETSEEDSKEEDKDEKKKDKKKDKNDKKEKKEDDKKGKDKDSKSEDEESSEDNSKSENGSGDKDKSETEESDSKDKDGSEAGKDKPKEEAKPQTKSSKACTIL</sequence>
<feature type="compositionally biased region" description="Acidic residues" evidence="22">
    <location>
        <begin position="557"/>
        <end position="572"/>
    </location>
</feature>
<dbReference type="GO" id="GO:0005085">
    <property type="term" value="F:guanyl-nucleotide exchange factor activity"/>
    <property type="evidence" value="ECO:0007669"/>
    <property type="project" value="UniProtKB-KW"/>
</dbReference>
<dbReference type="PANTHER" id="PTHR22872:SF9">
    <property type="entry name" value="X-LINKED RETINITIS PIGMENTOSA GTPASE REGULATOR"/>
    <property type="match status" value="1"/>
</dbReference>
<dbReference type="AlphaFoldDB" id="A0A8J9V9L1"/>
<feature type="compositionally biased region" description="Acidic residues" evidence="22">
    <location>
        <begin position="505"/>
        <end position="520"/>
    </location>
</feature>
<dbReference type="Proteomes" id="UP000838412">
    <property type="component" value="Chromosome 1"/>
</dbReference>
<evidence type="ECO:0000256" key="21">
    <source>
        <dbReference type="PROSITE-ProRule" id="PRU00235"/>
    </source>
</evidence>
<feature type="compositionally biased region" description="Basic and acidic residues" evidence="22">
    <location>
        <begin position="699"/>
        <end position="732"/>
    </location>
</feature>
<dbReference type="InterPro" id="IPR058923">
    <property type="entry name" value="RCC1-like_dom"/>
</dbReference>
<evidence type="ECO:0000256" key="11">
    <source>
        <dbReference type="ARBA" id="ARBA00022794"/>
    </source>
</evidence>
<dbReference type="InterPro" id="IPR000408">
    <property type="entry name" value="Reg_chr_condens"/>
</dbReference>
<feature type="compositionally biased region" description="Basic and acidic residues" evidence="22">
    <location>
        <begin position="741"/>
        <end position="781"/>
    </location>
</feature>
<evidence type="ECO:0000259" key="23">
    <source>
        <dbReference type="Pfam" id="PF25390"/>
    </source>
</evidence>
<dbReference type="PRINTS" id="PR00633">
    <property type="entry name" value="RCCNDNSATION"/>
</dbReference>
<feature type="repeat" description="RCC1" evidence="21">
    <location>
        <begin position="209"/>
        <end position="261"/>
    </location>
</feature>
<evidence type="ECO:0000256" key="9">
    <source>
        <dbReference type="ARBA" id="ARBA00022658"/>
    </source>
</evidence>
<reference evidence="24" key="1">
    <citation type="submission" date="2022-01" db="EMBL/GenBank/DDBJ databases">
        <authorList>
            <person name="Braso-Vives M."/>
        </authorList>
    </citation>
    <scope>NUCLEOTIDE SEQUENCE</scope>
</reference>
<feature type="repeat" description="RCC1" evidence="21">
    <location>
        <begin position="106"/>
        <end position="157"/>
    </location>
</feature>
<feature type="repeat" description="RCC1" evidence="21">
    <location>
        <begin position="315"/>
        <end position="368"/>
    </location>
</feature>
<evidence type="ECO:0000256" key="6">
    <source>
        <dbReference type="ARBA" id="ARBA00022490"/>
    </source>
</evidence>
<feature type="repeat" description="RCC1" evidence="21">
    <location>
        <begin position="158"/>
        <end position="208"/>
    </location>
</feature>
<feature type="compositionally biased region" description="Basic and acidic residues" evidence="22">
    <location>
        <begin position="640"/>
        <end position="655"/>
    </location>
</feature>
<proteinExistence type="predicted"/>
<evidence type="ECO:0000256" key="8">
    <source>
        <dbReference type="ARBA" id="ARBA00022606"/>
    </source>
</evidence>
<dbReference type="EMBL" id="OV696686">
    <property type="protein sequence ID" value="CAH1230080.1"/>
    <property type="molecule type" value="Genomic_DNA"/>
</dbReference>
<dbReference type="Pfam" id="PF25390">
    <property type="entry name" value="WD40_RLD"/>
    <property type="match status" value="1"/>
</dbReference>
<evidence type="ECO:0000256" key="5">
    <source>
        <dbReference type="ARBA" id="ARBA00022481"/>
    </source>
</evidence>
<feature type="region of interest" description="Disordered" evidence="22">
    <location>
        <begin position="370"/>
        <end position="792"/>
    </location>
</feature>
<evidence type="ECO:0000256" key="4">
    <source>
        <dbReference type="ARBA" id="ARBA00004611"/>
    </source>
</evidence>
<comment type="subcellular location">
    <subcellularLocation>
        <location evidence="1">Cytoplasm</location>
        <location evidence="1">Cytoskeleton</location>
        <location evidence="1">Cilium basal body</location>
    </subcellularLocation>
    <subcellularLocation>
        <location evidence="4">Cytoplasm</location>
        <location evidence="4">Cytoskeleton</location>
        <location evidence="4">Flagellum axoneme</location>
    </subcellularLocation>
    <subcellularLocation>
        <location evidence="2">Cytoplasm</location>
        <location evidence="2">Cytoskeleton</location>
        <location evidence="2">Microtubule organizing center</location>
        <location evidence="2">Centrosome</location>
    </subcellularLocation>
    <subcellularLocation>
        <location evidence="3">Golgi apparatus</location>
    </subcellularLocation>
</comment>
<evidence type="ECO:0000313" key="24">
    <source>
        <dbReference type="EMBL" id="CAH1230080.1"/>
    </source>
</evidence>
<dbReference type="OrthoDB" id="10253607at2759"/>
<accession>A0A8J9V9L1</accession>
<dbReference type="GO" id="GO:0005929">
    <property type="term" value="C:cilium"/>
    <property type="evidence" value="ECO:0007669"/>
    <property type="project" value="UniProtKB-ARBA"/>
</dbReference>
<dbReference type="GO" id="GO:0007601">
    <property type="term" value="P:visual perception"/>
    <property type="evidence" value="ECO:0007669"/>
    <property type="project" value="UniProtKB-KW"/>
</dbReference>
<evidence type="ECO:0000256" key="22">
    <source>
        <dbReference type="SAM" id="MobiDB-lite"/>
    </source>
</evidence>
<dbReference type="PANTHER" id="PTHR22872">
    <property type="entry name" value="BTK-BINDING PROTEIN-RELATED"/>
    <property type="match status" value="1"/>
</dbReference>
<evidence type="ECO:0000256" key="17">
    <source>
        <dbReference type="ARBA" id="ARBA00023288"/>
    </source>
</evidence>
<dbReference type="InterPro" id="IPR009091">
    <property type="entry name" value="RCC1/BLIP-II"/>
</dbReference>
<dbReference type="SUPFAM" id="SSF50985">
    <property type="entry name" value="RCC1/BLIP-II"/>
    <property type="match status" value="1"/>
</dbReference>
<dbReference type="FunFam" id="2.130.10.30:FF:000013">
    <property type="entry name" value="Retinitis pigmentosa GTPase regulator isoform 1"/>
    <property type="match status" value="1"/>
</dbReference>
<dbReference type="PROSITE" id="PS00626">
    <property type="entry name" value="RCC1_2"/>
    <property type="match status" value="3"/>
</dbReference>
<keyword evidence="13" id="KW-0333">Golgi apparatus</keyword>
<keyword evidence="7" id="KW-0597">Phosphoprotein</keyword>
<dbReference type="Gene3D" id="2.130.10.30">
    <property type="entry name" value="Regulator of chromosome condensation 1/beta-lactamase-inhibitor protein II"/>
    <property type="match status" value="1"/>
</dbReference>
<dbReference type="PROSITE" id="PS50012">
    <property type="entry name" value="RCC1_3"/>
    <property type="match status" value="6"/>
</dbReference>
<evidence type="ECO:0000256" key="19">
    <source>
        <dbReference type="ARBA" id="ARBA00023305"/>
    </source>
</evidence>
<keyword evidence="5" id="KW-0488">Methylation</keyword>
<feature type="compositionally biased region" description="Basic and acidic residues" evidence="22">
    <location>
        <begin position="586"/>
        <end position="597"/>
    </location>
</feature>
<evidence type="ECO:0000256" key="7">
    <source>
        <dbReference type="ARBA" id="ARBA00022553"/>
    </source>
</evidence>
<evidence type="ECO:0000313" key="25">
    <source>
        <dbReference type="Proteomes" id="UP000838412"/>
    </source>
</evidence>
<evidence type="ECO:0000256" key="3">
    <source>
        <dbReference type="ARBA" id="ARBA00004555"/>
    </source>
</evidence>
<keyword evidence="9" id="KW-0344">Guanine-nucleotide releasing factor</keyword>
<gene>
    <name evidence="24" type="primary">RPGR</name>
    <name evidence="24" type="ORF">BLAG_LOCUS981</name>
</gene>
<keyword evidence="17" id="KW-0449">Lipoprotein</keyword>
<dbReference type="GO" id="GO:0030030">
    <property type="term" value="P:cell projection organization"/>
    <property type="evidence" value="ECO:0007669"/>
    <property type="project" value="UniProtKB-KW"/>
</dbReference>
<keyword evidence="10" id="KW-0677">Repeat</keyword>
<feature type="compositionally biased region" description="Polar residues" evidence="22">
    <location>
        <begin position="389"/>
        <end position="399"/>
    </location>
</feature>
<name>A0A8J9V9L1_BRALA</name>
<feature type="repeat" description="RCC1" evidence="21">
    <location>
        <begin position="54"/>
        <end position="105"/>
    </location>
</feature>
<feature type="compositionally biased region" description="Polar residues" evidence="22">
    <location>
        <begin position="782"/>
        <end position="792"/>
    </location>
</feature>
<evidence type="ECO:0000256" key="14">
    <source>
        <dbReference type="ARBA" id="ARBA00023069"/>
    </source>
</evidence>
<evidence type="ECO:0000256" key="2">
    <source>
        <dbReference type="ARBA" id="ARBA00004300"/>
    </source>
</evidence>
<organism evidence="24 25">
    <name type="scientific">Branchiostoma lanceolatum</name>
    <name type="common">Common lancelet</name>
    <name type="synonym">Amphioxus lanceolatum</name>
    <dbReference type="NCBI Taxonomy" id="7740"/>
    <lineage>
        <taxon>Eukaryota</taxon>
        <taxon>Metazoa</taxon>
        <taxon>Chordata</taxon>
        <taxon>Cephalochordata</taxon>
        <taxon>Leptocardii</taxon>
        <taxon>Amphioxiformes</taxon>
        <taxon>Branchiostomatidae</taxon>
        <taxon>Branchiostoma</taxon>
    </lineage>
</organism>
<keyword evidence="25" id="KW-1185">Reference proteome</keyword>
<feature type="compositionally biased region" description="Basic and acidic residues" evidence="22">
    <location>
        <begin position="489"/>
        <end position="504"/>
    </location>
</feature>
<keyword evidence="8" id="KW-0716">Sensory transduction</keyword>
<evidence type="ECO:0000256" key="13">
    <source>
        <dbReference type="ARBA" id="ARBA00023034"/>
    </source>
</evidence>
<evidence type="ECO:0000256" key="1">
    <source>
        <dbReference type="ARBA" id="ARBA00004120"/>
    </source>
</evidence>
<feature type="compositionally biased region" description="Acidic residues" evidence="22">
    <location>
        <begin position="598"/>
        <end position="614"/>
    </location>
</feature>
<feature type="repeat" description="RCC1" evidence="21">
    <location>
        <begin position="262"/>
        <end position="314"/>
    </location>
</feature>
<evidence type="ECO:0000256" key="16">
    <source>
        <dbReference type="ARBA" id="ARBA00023273"/>
    </source>
</evidence>
<feature type="compositionally biased region" description="Basic and acidic residues" evidence="22">
    <location>
        <begin position="677"/>
        <end position="690"/>
    </location>
</feature>
<keyword evidence="14" id="KW-0969">Cilium</keyword>
<evidence type="ECO:0000256" key="12">
    <source>
        <dbReference type="ARBA" id="ARBA00022846"/>
    </source>
</evidence>
<keyword evidence="18" id="KW-0636">Prenylation</keyword>
<keyword evidence="12" id="KW-0282">Flagellum</keyword>
<evidence type="ECO:0000256" key="10">
    <source>
        <dbReference type="ARBA" id="ARBA00022737"/>
    </source>
</evidence>
<keyword evidence="15" id="KW-0206">Cytoskeleton</keyword>
<feature type="domain" description="RCC1-like" evidence="23">
    <location>
        <begin position="32"/>
        <end position="364"/>
    </location>
</feature>